<protein>
    <recommendedName>
        <fullName evidence="1">Helicase C-terminal domain-containing protein</fullName>
    </recommendedName>
</protein>
<reference evidence="2 3" key="1">
    <citation type="submission" date="2020-06" db="EMBL/GenBank/DDBJ databases">
        <title>Schlegella sp. ID0723 isolated from air conditioner.</title>
        <authorList>
            <person name="Kim D.Y."/>
            <person name="Kim D.-U."/>
        </authorList>
    </citation>
    <scope>NUCLEOTIDE SEQUENCE [LARGE SCALE GENOMIC DNA]</scope>
    <source>
        <strain evidence="2 3">ID0723</strain>
    </source>
</reference>
<dbReference type="RefSeq" id="WP_176071496.1">
    <property type="nucleotide sequence ID" value="NZ_JABWMJ010000015.1"/>
</dbReference>
<evidence type="ECO:0000313" key="2">
    <source>
        <dbReference type="EMBL" id="NUZ08633.1"/>
    </source>
</evidence>
<dbReference type="InterPro" id="IPR027417">
    <property type="entry name" value="P-loop_NTPase"/>
</dbReference>
<dbReference type="PANTHER" id="PTHR41313">
    <property type="entry name" value="ADENINE-SPECIFIC METHYLTRANSFERASE"/>
    <property type="match status" value="1"/>
</dbReference>
<evidence type="ECO:0000313" key="3">
    <source>
        <dbReference type="Proteomes" id="UP000529637"/>
    </source>
</evidence>
<sequence length="807" mass="90238">MQSGNTGLFHAVGAGKTAIMVAASMELRRLRLANKPAHIVPNHCLEQYAAELVRLYPSAAVLMATKEDLAGDRRREFVARVATGDWDAIVMTHSTFELLPMSAGFTADFIKDTIREIEMAVRMCSADSRSNRIVKQLERMKKTWKIRLERLENQERKDDFLCWEALGVDWLAYDEAHSAKNLFRHTKMARIAGLPLSNSQRAFDLYLKTRYTMNLYRGEHRGVVLATATPVANSMAEVHTFQRYLQPNTLRSLGLEQFDAWAATFGETVTALEIAPDGSGYRLNTRFARFINVPDLMTVFCDVSDIRTREMLKLPVPALKGDKPRTVTCKPSESLRTFVRSLVKRAERLKTERVDPREDNMLMIANEGRLAALDMRLINSRQPADPGGKVAQCAREVHDIWQQTAGLKRAQLVFCDLSTPKSGMAFSVYQALRDELIGQGLPAEQIAFIHDAETDSQKAKLFRQVREGKVRVLLGSTPKMGVGTNVQRRLVALHELDCPWRPCDVEQREGRILRQGNECAEVEIIRYVTEGSFDAYSWQTVLTKAKFIAQVMSGDKGIRSVEDVELATLTYAEVKALASGNPKIIEKAGVDAEIARYASLLSVWRNQRYANESEVAALPMRIDSNQRLLVALEADANQAQSVLAADLVVNIHRRSYRGREEIGEALRAVVRSARASISRSARDEVVGSVGTFELGVFIGRAEDEVHLFLRGASSHECRACQTGPALHATLIDTIQGIAPHRDDCAQRLARMRAKLDGLTAELLRPFEHEQRLASLIVRQRELEAELDLGKDEVGSDAVEDVPEKMAA</sequence>
<evidence type="ECO:0000259" key="1">
    <source>
        <dbReference type="PROSITE" id="PS51194"/>
    </source>
</evidence>
<name>A0A7Y6NSQ0_9BURK</name>
<proteinExistence type="predicted"/>
<dbReference type="Gene3D" id="3.40.50.300">
    <property type="entry name" value="P-loop containing nucleotide triphosphate hydrolases"/>
    <property type="match status" value="2"/>
</dbReference>
<gene>
    <name evidence="2" type="ORF">HQN59_23085</name>
</gene>
<keyword evidence="3" id="KW-1185">Reference proteome</keyword>
<accession>A0A7Y6NSQ0</accession>
<dbReference type="InterPro" id="IPR001650">
    <property type="entry name" value="Helicase_C-like"/>
</dbReference>
<dbReference type="Proteomes" id="UP000529637">
    <property type="component" value="Unassembled WGS sequence"/>
</dbReference>
<dbReference type="PANTHER" id="PTHR41313:SF1">
    <property type="entry name" value="DNA METHYLASE ADENINE-SPECIFIC DOMAIN-CONTAINING PROTEIN"/>
    <property type="match status" value="1"/>
</dbReference>
<dbReference type="AlphaFoldDB" id="A0A7Y6NSQ0"/>
<feature type="domain" description="Helicase C-terminal" evidence="1">
    <location>
        <begin position="402"/>
        <end position="572"/>
    </location>
</feature>
<dbReference type="Pfam" id="PF00271">
    <property type="entry name" value="Helicase_C"/>
    <property type="match status" value="1"/>
</dbReference>
<comment type="caution">
    <text evidence="2">The sequence shown here is derived from an EMBL/GenBank/DDBJ whole genome shotgun (WGS) entry which is preliminary data.</text>
</comment>
<dbReference type="PROSITE" id="PS51194">
    <property type="entry name" value="HELICASE_CTER"/>
    <property type="match status" value="1"/>
</dbReference>
<organism evidence="2 3">
    <name type="scientific">Piscinibacter koreensis</name>
    <dbReference type="NCBI Taxonomy" id="2742824"/>
    <lineage>
        <taxon>Bacteria</taxon>
        <taxon>Pseudomonadati</taxon>
        <taxon>Pseudomonadota</taxon>
        <taxon>Betaproteobacteria</taxon>
        <taxon>Burkholderiales</taxon>
        <taxon>Sphaerotilaceae</taxon>
        <taxon>Piscinibacter</taxon>
    </lineage>
</organism>
<dbReference type="EMBL" id="JABWMJ010000015">
    <property type="protein sequence ID" value="NUZ08633.1"/>
    <property type="molecule type" value="Genomic_DNA"/>
</dbReference>
<dbReference type="InterPro" id="IPR052933">
    <property type="entry name" value="DNA_Protect_Modify"/>
</dbReference>
<dbReference type="SUPFAM" id="SSF52540">
    <property type="entry name" value="P-loop containing nucleoside triphosphate hydrolases"/>
    <property type="match status" value="2"/>
</dbReference>